<keyword evidence="10" id="KW-1185">Reference proteome</keyword>
<feature type="transmembrane region" description="Helical" evidence="7">
    <location>
        <begin position="185"/>
        <end position="205"/>
    </location>
</feature>
<dbReference type="RefSeq" id="WP_249478832.1">
    <property type="nucleotide sequence ID" value="NZ_CP097218.1"/>
</dbReference>
<feature type="transmembrane region" description="Helical" evidence="7">
    <location>
        <begin position="293"/>
        <end position="311"/>
    </location>
</feature>
<reference evidence="9" key="1">
    <citation type="submission" date="2022-05" db="EMBL/GenBank/DDBJ databases">
        <title>Genomic analysis of Brachybacterium sp. CBA3104.</title>
        <authorList>
            <person name="Roh S.W."/>
            <person name="Kim Y.B."/>
            <person name="Kim Y."/>
        </authorList>
    </citation>
    <scope>NUCLEOTIDE SEQUENCE</scope>
    <source>
        <strain evidence="9">CBA3104</strain>
    </source>
</reference>
<evidence type="ECO:0000256" key="7">
    <source>
        <dbReference type="SAM" id="Phobius"/>
    </source>
</evidence>
<feature type="transmembrane region" description="Helical" evidence="7">
    <location>
        <begin position="358"/>
        <end position="379"/>
    </location>
</feature>
<name>A0ABY4N507_9MICO</name>
<accession>A0ABY4N507</accession>
<dbReference type="InterPro" id="IPR020846">
    <property type="entry name" value="MFS_dom"/>
</dbReference>
<evidence type="ECO:0000256" key="1">
    <source>
        <dbReference type="ARBA" id="ARBA00004651"/>
    </source>
</evidence>
<feature type="transmembrane region" description="Helical" evidence="7">
    <location>
        <begin position="266"/>
        <end position="286"/>
    </location>
</feature>
<dbReference type="InterPro" id="IPR036259">
    <property type="entry name" value="MFS_trans_sf"/>
</dbReference>
<dbReference type="InterPro" id="IPR011701">
    <property type="entry name" value="MFS"/>
</dbReference>
<evidence type="ECO:0000256" key="2">
    <source>
        <dbReference type="ARBA" id="ARBA00022475"/>
    </source>
</evidence>
<feature type="transmembrane region" description="Helical" evidence="7">
    <location>
        <begin position="385"/>
        <end position="408"/>
    </location>
</feature>
<feature type="transmembrane region" description="Helical" evidence="7">
    <location>
        <begin position="226"/>
        <end position="246"/>
    </location>
</feature>
<keyword evidence="4 7" id="KW-1133">Transmembrane helix</keyword>
<dbReference type="Pfam" id="PF07690">
    <property type="entry name" value="MFS_1"/>
    <property type="match status" value="1"/>
</dbReference>
<feature type="transmembrane region" description="Helical" evidence="7">
    <location>
        <begin position="21"/>
        <end position="44"/>
    </location>
</feature>
<dbReference type="Gene3D" id="1.20.1250.20">
    <property type="entry name" value="MFS general substrate transporter like domains"/>
    <property type="match status" value="2"/>
</dbReference>
<proteinExistence type="predicted"/>
<evidence type="ECO:0000259" key="8">
    <source>
        <dbReference type="PROSITE" id="PS50850"/>
    </source>
</evidence>
<feature type="transmembrane region" description="Helical" evidence="7">
    <location>
        <begin position="122"/>
        <end position="144"/>
    </location>
</feature>
<feature type="compositionally biased region" description="Low complexity" evidence="6">
    <location>
        <begin position="460"/>
        <end position="472"/>
    </location>
</feature>
<feature type="transmembrane region" description="Helical" evidence="7">
    <location>
        <begin position="156"/>
        <end position="179"/>
    </location>
</feature>
<feature type="transmembrane region" description="Helical" evidence="7">
    <location>
        <begin position="97"/>
        <end position="116"/>
    </location>
</feature>
<organism evidence="9 10">
    <name type="scientific">Brachybacterium kimchii</name>
    <dbReference type="NCBI Taxonomy" id="2942909"/>
    <lineage>
        <taxon>Bacteria</taxon>
        <taxon>Bacillati</taxon>
        <taxon>Actinomycetota</taxon>
        <taxon>Actinomycetes</taxon>
        <taxon>Micrococcales</taxon>
        <taxon>Dermabacteraceae</taxon>
        <taxon>Brachybacterium</taxon>
    </lineage>
</organism>
<feature type="compositionally biased region" description="Acidic residues" evidence="6">
    <location>
        <begin position="440"/>
        <end position="457"/>
    </location>
</feature>
<dbReference type="SUPFAM" id="SSF103473">
    <property type="entry name" value="MFS general substrate transporter"/>
    <property type="match status" value="1"/>
</dbReference>
<dbReference type="CDD" id="cd17324">
    <property type="entry name" value="MFS_NepI_like"/>
    <property type="match status" value="1"/>
</dbReference>
<sequence>MTTVTTAPTASDQISPARRRLALFALALGGFGIGGSEFVSMGLLPGIAHGLLPDLMASDPETGIARAGIAISAYALGVVVGAPILALLSVRWSRSSMIVALAGALALGTLLSAAMPTFELTVAARFLAGIPHGAYFGVASLLAASLMGPGSQGKGVALALSGLTVANLLGVPVLTAIGQAAGWRAVYLVLTGVFIATVLALRATVPAHEKPVGRRMVDELVALRRVQLWIVMGIAAVGFAGSFAVFSYVSDITTQVTGAPESAVPWVLVAAGLGMTIGNVVGGAGADRSLQRTLMVGFPGFILALVLLFAVAHTNLVALMVAFFLVNLANASLNPAMQTWLIGIARRSEVLGASLNHAAFNVANALGAGLGGAVIAAGFGYRSTMVVALVLAVTGFAMVTATLVALRVRARRRLEMLRGTEFTTTGAIEAIDEEAALEAEDDVEAEADVEASGETEDGIAARSRAARPVAVG</sequence>
<dbReference type="InterPro" id="IPR050189">
    <property type="entry name" value="MFS_Efflux_Transporters"/>
</dbReference>
<keyword evidence="2" id="KW-1003">Cell membrane</keyword>
<feature type="transmembrane region" description="Helical" evidence="7">
    <location>
        <begin position="64"/>
        <end position="90"/>
    </location>
</feature>
<protein>
    <submittedName>
        <fullName evidence="9">MFS transporter</fullName>
    </submittedName>
</protein>
<dbReference type="PANTHER" id="PTHR43124">
    <property type="entry name" value="PURINE EFFLUX PUMP PBUE"/>
    <property type="match status" value="1"/>
</dbReference>
<evidence type="ECO:0000256" key="4">
    <source>
        <dbReference type="ARBA" id="ARBA00022989"/>
    </source>
</evidence>
<dbReference type="PANTHER" id="PTHR43124:SF3">
    <property type="entry name" value="CHLORAMPHENICOL EFFLUX PUMP RV0191"/>
    <property type="match status" value="1"/>
</dbReference>
<evidence type="ECO:0000313" key="9">
    <source>
        <dbReference type="EMBL" id="UQN29640.1"/>
    </source>
</evidence>
<feature type="transmembrane region" description="Helical" evidence="7">
    <location>
        <begin position="317"/>
        <end position="337"/>
    </location>
</feature>
<evidence type="ECO:0000256" key="6">
    <source>
        <dbReference type="SAM" id="MobiDB-lite"/>
    </source>
</evidence>
<dbReference type="PROSITE" id="PS50850">
    <property type="entry name" value="MFS"/>
    <property type="match status" value="1"/>
</dbReference>
<dbReference type="Proteomes" id="UP001055868">
    <property type="component" value="Chromosome"/>
</dbReference>
<comment type="subcellular location">
    <subcellularLocation>
        <location evidence="1">Cell membrane</location>
        <topology evidence="1">Multi-pass membrane protein</topology>
    </subcellularLocation>
</comment>
<gene>
    <name evidence="9" type="ORF">M4486_18740</name>
</gene>
<evidence type="ECO:0000313" key="10">
    <source>
        <dbReference type="Proteomes" id="UP001055868"/>
    </source>
</evidence>
<evidence type="ECO:0000256" key="5">
    <source>
        <dbReference type="ARBA" id="ARBA00023136"/>
    </source>
</evidence>
<evidence type="ECO:0000256" key="3">
    <source>
        <dbReference type="ARBA" id="ARBA00022692"/>
    </source>
</evidence>
<keyword evidence="3 7" id="KW-0812">Transmembrane</keyword>
<dbReference type="EMBL" id="CP097218">
    <property type="protein sequence ID" value="UQN29640.1"/>
    <property type="molecule type" value="Genomic_DNA"/>
</dbReference>
<feature type="domain" description="Major facilitator superfamily (MFS) profile" evidence="8">
    <location>
        <begin position="22"/>
        <end position="413"/>
    </location>
</feature>
<feature type="region of interest" description="Disordered" evidence="6">
    <location>
        <begin position="440"/>
        <end position="472"/>
    </location>
</feature>
<keyword evidence="5 7" id="KW-0472">Membrane</keyword>